<dbReference type="GO" id="GO:0006189">
    <property type="term" value="P:'de novo' IMP biosynthetic process"/>
    <property type="evidence" value="ECO:0007669"/>
    <property type="project" value="UniProtKB-UniRule"/>
</dbReference>
<evidence type="ECO:0000256" key="5">
    <source>
        <dbReference type="ARBA" id="ARBA00022741"/>
    </source>
</evidence>
<evidence type="ECO:0000313" key="15">
    <source>
        <dbReference type="EMBL" id="QNO42846.1"/>
    </source>
</evidence>
<sequence>MAIINTSVIDNKISDILLGYDTDNLTIATVTSHSSLQIFDGARKEGFKTLGICIGKPPKFYNAFPLARPDEFLVVDSYSDILTKTEELAKKNIIIIPHGSFVEYLGHDNFIQLELPTFGNRWVLEWESDRNKERQWLEGAGITMPREVCDPKDINSPVMVKYHGAKGGRGFFIAKNKAEFYQRLDESQPYTIQEFIVGTRYYLHYFYSPISTEGYTLKKGTLELMSMDRRVESNADEIFRLGSPRELEEAGVYPSFVVTGNIPLVARESLLPEVFELGERVVESSIDLFGGMIGPFCLETVCTDKLEFRIFEISARIVAGTNLFMSGSPYSDLVSPNVSTGRRIAYEIKMAVQNDKLNEVLS</sequence>
<accession>A0A7G9Y3P1</accession>
<evidence type="ECO:0000256" key="4">
    <source>
        <dbReference type="ARBA" id="ARBA00022723"/>
    </source>
</evidence>
<dbReference type="EC" id="6.3.4.23" evidence="10"/>
<comment type="function">
    <text evidence="10">Catalyzes the ATP- and formate-dependent formylation of 5-aminoimidazole-4-carboxamide-1-beta-d-ribofuranosyl 5'-monophosphate (AICAR) to 5-formaminoimidazole-4-carboxamide-1-beta-d-ribofuranosyl 5'-monophosphate (FAICAR) in the absence of folates.</text>
</comment>
<dbReference type="Gene3D" id="3.30.470.20">
    <property type="entry name" value="ATP-grasp fold, B domain"/>
    <property type="match status" value="1"/>
</dbReference>
<evidence type="ECO:0000256" key="9">
    <source>
        <dbReference type="ARBA" id="ARBA00023211"/>
    </source>
</evidence>
<evidence type="ECO:0000256" key="3">
    <source>
        <dbReference type="ARBA" id="ARBA00022598"/>
    </source>
</evidence>
<dbReference type="UniPathway" id="UPA00074">
    <property type="reaction ID" value="UER00134"/>
</dbReference>
<evidence type="ECO:0000256" key="10">
    <source>
        <dbReference type="HAMAP-Rule" id="MF_01163"/>
    </source>
</evidence>
<evidence type="ECO:0000256" key="8">
    <source>
        <dbReference type="ARBA" id="ARBA00022842"/>
    </source>
</evidence>
<keyword evidence="9" id="KW-0464">Manganese</keyword>
<dbReference type="Gene3D" id="3.40.50.20">
    <property type="match status" value="1"/>
</dbReference>
<dbReference type="SUPFAM" id="SSF56059">
    <property type="entry name" value="Glutathione synthetase ATP-binding domain-like"/>
    <property type="match status" value="1"/>
</dbReference>
<comment type="pathway">
    <text evidence="10">Purine metabolism; IMP biosynthesis via de novo pathway; 5-formamido-1-(5-phospho-D-ribosyl)imidazole-4-carboxamide from 5-amino-1-(5-phospho-D-ribosyl)imidazole-4-carboxamide (formate route): step 1/1.</text>
</comment>
<keyword evidence="5 10" id="KW-0547">Nucleotide-binding</keyword>
<dbReference type="HAMAP" id="MF_01163">
    <property type="entry name" value="IMP_biosynth_PurP"/>
    <property type="match status" value="1"/>
</dbReference>
<dbReference type="EMBL" id="MT630625">
    <property type="protein sequence ID" value="QNO41359.1"/>
    <property type="molecule type" value="Genomic_DNA"/>
</dbReference>
<evidence type="ECO:0000256" key="6">
    <source>
        <dbReference type="ARBA" id="ARBA00022755"/>
    </source>
</evidence>
<dbReference type="PROSITE" id="PS50975">
    <property type="entry name" value="ATP_GRASP"/>
    <property type="match status" value="1"/>
</dbReference>
<feature type="binding site" evidence="10">
    <location>
        <position position="232"/>
    </location>
    <ligand>
        <name>ATP</name>
        <dbReference type="ChEBI" id="CHEBI:30616"/>
    </ligand>
</feature>
<evidence type="ECO:0000259" key="11">
    <source>
        <dbReference type="PROSITE" id="PS50975"/>
    </source>
</evidence>
<comment type="similarity">
    <text evidence="10">Belongs to the phosphohexose mutase family.</text>
</comment>
<dbReference type="InterPro" id="IPR016185">
    <property type="entry name" value="PreATP-grasp_dom_sf"/>
</dbReference>
<dbReference type="InterPro" id="IPR010672">
    <property type="entry name" value="IMP_biosynth_PurP_N"/>
</dbReference>
<evidence type="ECO:0000313" key="16">
    <source>
        <dbReference type="EMBL" id="QNO43496.1"/>
    </source>
</evidence>
<dbReference type="GO" id="GO:0016879">
    <property type="term" value="F:ligase activity, forming carbon-nitrogen bonds"/>
    <property type="evidence" value="ECO:0007669"/>
    <property type="project" value="UniProtKB-UniRule"/>
</dbReference>
<dbReference type="EMBL" id="MT630773">
    <property type="protein sequence ID" value="QNO42846.1"/>
    <property type="molecule type" value="Genomic_DNA"/>
</dbReference>
<dbReference type="EMBL" id="MT630753">
    <property type="protein sequence ID" value="QNO42625.1"/>
    <property type="molecule type" value="Genomic_DNA"/>
</dbReference>
<evidence type="ECO:0000313" key="12">
    <source>
        <dbReference type="EMBL" id="QNO41359.1"/>
    </source>
</evidence>
<dbReference type="InterPro" id="IPR023656">
    <property type="entry name" value="IMP_biosynth_PurP"/>
</dbReference>
<dbReference type="GO" id="GO:0000287">
    <property type="term" value="F:magnesium ion binding"/>
    <property type="evidence" value="ECO:0007669"/>
    <property type="project" value="InterPro"/>
</dbReference>
<comment type="cofactor">
    <cofactor evidence="2">
        <name>Mg(2+)</name>
        <dbReference type="ChEBI" id="CHEBI:18420"/>
    </cofactor>
</comment>
<reference evidence="14" key="1">
    <citation type="submission" date="2020-06" db="EMBL/GenBank/DDBJ databases">
        <title>Unique genomic features of the anaerobic methanotrophic archaea.</title>
        <authorList>
            <person name="Chadwick G.L."/>
            <person name="Skennerton C.T."/>
            <person name="Laso-Perez R."/>
            <person name="Leu A.O."/>
            <person name="Speth D.R."/>
            <person name="Yu H."/>
            <person name="Morgan-Lang C."/>
            <person name="Hatzenpichler R."/>
            <person name="Goudeau D."/>
            <person name="Malmstrom R."/>
            <person name="Brazelton W.J."/>
            <person name="Woyke T."/>
            <person name="Hallam S.J."/>
            <person name="Tyson G.W."/>
            <person name="Wegener G."/>
            <person name="Boetius A."/>
            <person name="Orphan V."/>
        </authorList>
    </citation>
    <scope>NUCLEOTIDE SEQUENCE</scope>
</reference>
<keyword evidence="4" id="KW-0479">Metal-binding</keyword>
<dbReference type="PANTHER" id="PTHR38147:SF2">
    <property type="entry name" value="5-FORMAMINOIMIDAZOLE-4-CARBOXAMIDE-1-(BETA)-D-RIBOFURANOSYL 5'-MONOPHOSPHATE SYNTHETASE"/>
    <property type="match status" value="1"/>
</dbReference>
<dbReference type="InterPro" id="IPR013815">
    <property type="entry name" value="ATP_grasp_subdomain_1"/>
</dbReference>
<name>A0A7G9Y3P1_9EURY</name>
<protein>
    <recommendedName>
        <fullName evidence="10">5-formaminoimidazole-4-carboxamide-1-(beta)-D-ribofuranosyl 5'-monophosphate synthetase</fullName>
        <ecNumber evidence="10">6.3.4.23</ecNumber>
    </recommendedName>
    <alternativeName>
        <fullName evidence="10">5-aminoimidazole-4-carboxamide-1-beta-D-ribofuranosyl 5'-monophosphate--formate ligase</fullName>
    </alternativeName>
</protein>
<keyword evidence="7 10" id="KW-0067">ATP-binding</keyword>
<dbReference type="Pfam" id="PF06973">
    <property type="entry name" value="DUF1297"/>
    <property type="match status" value="1"/>
</dbReference>
<feature type="binding site" evidence="10">
    <location>
        <position position="261"/>
    </location>
    <ligand>
        <name>5-amino-1-(5-phospho-beta-D-ribosyl)imidazole-4-carboxamide</name>
        <dbReference type="ChEBI" id="CHEBI:58475"/>
    </ligand>
</feature>
<evidence type="ECO:0000313" key="14">
    <source>
        <dbReference type="EMBL" id="QNO42625.1"/>
    </source>
</evidence>
<dbReference type="EMBL" id="MT630835">
    <property type="protein sequence ID" value="QNO43496.1"/>
    <property type="molecule type" value="Genomic_DNA"/>
</dbReference>
<feature type="domain" description="ATP-grasp" evidence="11">
    <location>
        <begin position="121"/>
        <end position="339"/>
    </location>
</feature>
<dbReference type="AlphaFoldDB" id="A0A7G9Y3P1"/>
<dbReference type="InterPro" id="IPR009720">
    <property type="entry name" value="IMP_biosynth_PurP_C"/>
</dbReference>
<keyword evidence="3 10" id="KW-0436">Ligase</keyword>
<dbReference type="Gene3D" id="3.30.1490.20">
    <property type="entry name" value="ATP-grasp fold, A domain"/>
    <property type="match status" value="1"/>
</dbReference>
<dbReference type="InterPro" id="IPR011761">
    <property type="entry name" value="ATP-grasp"/>
</dbReference>
<dbReference type="EMBL" id="MT630691">
    <property type="protein sequence ID" value="QNO41957.1"/>
    <property type="molecule type" value="Genomic_DNA"/>
</dbReference>
<dbReference type="Pfam" id="PF06849">
    <property type="entry name" value="DUF1246"/>
    <property type="match status" value="1"/>
</dbReference>
<dbReference type="PANTHER" id="PTHR38147">
    <property type="entry name" value="5-FORMAMINOIMIDAZOLE-4-CARBOXAMIDE-1-(BETA)-D-RIBOFURANOSYL 5'-MONOPHOSPHATE SYNTHETASE-RELATED"/>
    <property type="match status" value="1"/>
</dbReference>
<feature type="binding site" evidence="10">
    <location>
        <position position="33"/>
    </location>
    <ligand>
        <name>5-amino-1-(5-phospho-beta-D-ribosyl)imidazole-4-carboxamide</name>
        <dbReference type="ChEBI" id="CHEBI:58475"/>
    </ligand>
</feature>
<organism evidence="14">
    <name type="scientific">Candidatus Methanogaster sp. ANME-2c ERB4</name>
    <dbReference type="NCBI Taxonomy" id="2759911"/>
    <lineage>
        <taxon>Archaea</taxon>
        <taxon>Methanobacteriati</taxon>
        <taxon>Methanobacteriota</taxon>
        <taxon>Stenosarchaea group</taxon>
        <taxon>Methanomicrobia</taxon>
        <taxon>Methanosarcinales</taxon>
        <taxon>ANME-2 cluster</taxon>
        <taxon>Candidatus Methanogasteraceae</taxon>
        <taxon>Candidatus Methanogaster</taxon>
    </lineage>
</organism>
<dbReference type="PIRSF" id="PIRSF004602">
    <property type="entry name" value="ATPgrasp_PurP"/>
    <property type="match status" value="1"/>
</dbReference>
<evidence type="ECO:0000256" key="7">
    <source>
        <dbReference type="ARBA" id="ARBA00022840"/>
    </source>
</evidence>
<dbReference type="SUPFAM" id="SSF52440">
    <property type="entry name" value="PreATP-grasp domain"/>
    <property type="match status" value="1"/>
</dbReference>
<evidence type="ECO:0000313" key="13">
    <source>
        <dbReference type="EMBL" id="QNO41957.1"/>
    </source>
</evidence>
<gene>
    <name evidence="10 14" type="primary">purP</name>
    <name evidence="13" type="ORF">AOMBHAEB_00001</name>
    <name evidence="15" type="ORF">DAHIGIEG_00004</name>
    <name evidence="16" type="ORF">IPDEHMDE_00005</name>
    <name evidence="12" type="ORF">JNCKNHMG_00004</name>
    <name evidence="14" type="ORF">KPMFPNGI_00027</name>
</gene>
<dbReference type="NCBIfam" id="NF009781">
    <property type="entry name" value="PRK13278.1-6"/>
    <property type="match status" value="1"/>
</dbReference>
<feature type="binding site" evidence="10">
    <location>
        <position position="100"/>
    </location>
    <ligand>
        <name>5-amino-1-(5-phospho-beta-D-ribosyl)imidazole-4-carboxamide</name>
        <dbReference type="ChEBI" id="CHEBI:58475"/>
    </ligand>
</feature>
<proteinExistence type="inferred from homology"/>
<keyword evidence="6 10" id="KW-0658">Purine biosynthesis</keyword>
<evidence type="ECO:0000256" key="1">
    <source>
        <dbReference type="ARBA" id="ARBA00001936"/>
    </source>
</evidence>
<keyword evidence="8" id="KW-0460">Magnesium</keyword>
<evidence type="ECO:0000256" key="2">
    <source>
        <dbReference type="ARBA" id="ARBA00001946"/>
    </source>
</evidence>
<comment type="catalytic activity">
    <reaction evidence="10">
        <text>5-amino-1-(5-phospho-beta-D-ribosyl)imidazole-4-carboxamide + formate + ATP = 5-formamido-1-(5-phospho-D-ribosyl)imidazole-4-carboxamide + ADP + phosphate</text>
        <dbReference type="Rhea" id="RHEA:24836"/>
        <dbReference type="ChEBI" id="CHEBI:15740"/>
        <dbReference type="ChEBI" id="CHEBI:30616"/>
        <dbReference type="ChEBI" id="CHEBI:43474"/>
        <dbReference type="ChEBI" id="CHEBI:58467"/>
        <dbReference type="ChEBI" id="CHEBI:58475"/>
        <dbReference type="ChEBI" id="CHEBI:456216"/>
        <dbReference type="EC" id="6.3.4.23"/>
    </reaction>
</comment>
<dbReference type="GO" id="GO:0005524">
    <property type="term" value="F:ATP binding"/>
    <property type="evidence" value="ECO:0007669"/>
    <property type="project" value="UniProtKB-UniRule"/>
</dbReference>
<comment type="cofactor">
    <cofactor evidence="1">
        <name>Mn(2+)</name>
        <dbReference type="ChEBI" id="CHEBI:29035"/>
    </cofactor>
</comment>